<organism evidence="2">
    <name type="scientific">Hexamita inflata</name>
    <dbReference type="NCBI Taxonomy" id="28002"/>
    <lineage>
        <taxon>Eukaryota</taxon>
        <taxon>Metamonada</taxon>
        <taxon>Diplomonadida</taxon>
        <taxon>Hexamitidae</taxon>
        <taxon>Hexamitinae</taxon>
        <taxon>Hexamita</taxon>
    </lineage>
</organism>
<comment type="caution">
    <text evidence="2">The sequence shown here is derived from an EMBL/GenBank/DDBJ whole genome shotgun (WGS) entry which is preliminary data.</text>
</comment>
<feature type="transmembrane region" description="Helical" evidence="1">
    <location>
        <begin position="129"/>
        <end position="145"/>
    </location>
</feature>
<reference evidence="2" key="1">
    <citation type="submission" date="2023-06" db="EMBL/GenBank/DDBJ databases">
        <authorList>
            <person name="Kurt Z."/>
        </authorList>
    </citation>
    <scope>NUCLEOTIDE SEQUENCE</scope>
</reference>
<sequence length="181" mass="20721">MNKSVRFSFYARLCSSFLLWFFIDIYIFENATDYIQKPLNTKPFENISIMSAVLLPIFLFALIITNVVLCALKVPCCVCKQSPLKSKSNLWKMENKRLSILLTASKVMNFVFGAIFGFCYLFAKLRVTVAFLILLNVSIILNKIIGAHKFFFVHNEIGQSAEDQKREGIIEASIEQVQEVK</sequence>
<dbReference type="Proteomes" id="UP001642409">
    <property type="component" value="Unassembled WGS sequence"/>
</dbReference>
<reference evidence="3 4" key="2">
    <citation type="submission" date="2024-07" db="EMBL/GenBank/DDBJ databases">
        <authorList>
            <person name="Akdeniz Z."/>
        </authorList>
    </citation>
    <scope>NUCLEOTIDE SEQUENCE [LARGE SCALE GENOMIC DNA]</scope>
</reference>
<dbReference type="AlphaFoldDB" id="A0AA86NWI8"/>
<dbReference type="EMBL" id="CAXDID020000006">
    <property type="protein sequence ID" value="CAL5975528.1"/>
    <property type="molecule type" value="Genomic_DNA"/>
</dbReference>
<accession>A0AA86NWI8</accession>
<keyword evidence="1" id="KW-1133">Transmembrane helix</keyword>
<dbReference type="EMBL" id="CATOUU010000386">
    <property type="protein sequence ID" value="CAI9927922.1"/>
    <property type="molecule type" value="Genomic_DNA"/>
</dbReference>
<proteinExistence type="predicted"/>
<keyword evidence="1" id="KW-0812">Transmembrane</keyword>
<keyword evidence="4" id="KW-1185">Reference proteome</keyword>
<protein>
    <submittedName>
        <fullName evidence="3">Hypothetical_protein</fullName>
    </submittedName>
</protein>
<feature type="transmembrane region" description="Helical" evidence="1">
    <location>
        <begin position="48"/>
        <end position="79"/>
    </location>
</feature>
<evidence type="ECO:0000256" key="1">
    <source>
        <dbReference type="SAM" id="Phobius"/>
    </source>
</evidence>
<evidence type="ECO:0000313" key="2">
    <source>
        <dbReference type="EMBL" id="CAI9927922.1"/>
    </source>
</evidence>
<keyword evidence="1" id="KW-0472">Membrane</keyword>
<evidence type="ECO:0000313" key="4">
    <source>
        <dbReference type="Proteomes" id="UP001642409"/>
    </source>
</evidence>
<feature type="transmembrane region" description="Helical" evidence="1">
    <location>
        <begin position="100"/>
        <end position="123"/>
    </location>
</feature>
<gene>
    <name evidence="2" type="ORF">HINF_LOCUS15567</name>
    <name evidence="3" type="ORF">HINF_LOCUS3377</name>
</gene>
<name>A0AA86NWI8_9EUKA</name>
<evidence type="ECO:0000313" key="3">
    <source>
        <dbReference type="EMBL" id="CAL5975528.1"/>
    </source>
</evidence>
<feature type="transmembrane region" description="Helical" evidence="1">
    <location>
        <begin position="9"/>
        <end position="28"/>
    </location>
</feature>